<name>A0A6P4JIY5_DROKI</name>
<feature type="transmembrane region" description="Helical" evidence="2">
    <location>
        <begin position="82"/>
        <end position="100"/>
    </location>
</feature>
<evidence type="ECO:0008006" key="5">
    <source>
        <dbReference type="Google" id="ProtNLM"/>
    </source>
</evidence>
<gene>
    <name evidence="4" type="primary">LOC108084081</name>
</gene>
<feature type="region of interest" description="Disordered" evidence="1">
    <location>
        <begin position="13"/>
        <end position="41"/>
    </location>
</feature>
<dbReference type="GO" id="GO:0016020">
    <property type="term" value="C:membrane"/>
    <property type="evidence" value="ECO:0007669"/>
    <property type="project" value="UniProtKB-SubCell"/>
</dbReference>
<proteinExistence type="predicted"/>
<keyword evidence="3" id="KW-1185">Reference proteome</keyword>
<keyword evidence="2" id="KW-1133">Transmembrane helix</keyword>
<keyword evidence="2" id="KW-0812">Transmembrane</keyword>
<evidence type="ECO:0000256" key="1">
    <source>
        <dbReference type="SAM" id="MobiDB-lite"/>
    </source>
</evidence>
<keyword evidence="2" id="KW-0472">Membrane</keyword>
<dbReference type="OrthoDB" id="448427at2759"/>
<sequence length="113" mass="12721">MQQKMKVDFKVGQGDQFIEMQPGTAIEIPPDDESSSDEDKSSKSTSRAIFLVLLFNVFLIVAAIPVYLYFRTANELLKQRVLDFLIVGGAFIGIPVLYCMGDLSEGRPNFYYI</sequence>
<accession>A0A6P4JIY5</accession>
<protein>
    <recommendedName>
        <fullName evidence="5">Transmembrane protein</fullName>
    </recommendedName>
</protein>
<evidence type="ECO:0000313" key="3">
    <source>
        <dbReference type="Proteomes" id="UP001652661"/>
    </source>
</evidence>
<dbReference type="GeneID" id="108084081"/>
<reference evidence="4" key="1">
    <citation type="submission" date="2025-08" db="UniProtKB">
        <authorList>
            <consortium name="RefSeq"/>
        </authorList>
    </citation>
    <scope>IDENTIFICATION</scope>
    <source>
        <strain evidence="4">14028-0561.14</strain>
        <tissue evidence="4">Whole fly</tissue>
    </source>
</reference>
<dbReference type="AlphaFoldDB" id="A0A6P4JIY5"/>
<organism evidence="3 4">
    <name type="scientific">Drosophila kikkawai</name>
    <name type="common">Fruit fly</name>
    <dbReference type="NCBI Taxonomy" id="30033"/>
    <lineage>
        <taxon>Eukaryota</taxon>
        <taxon>Metazoa</taxon>
        <taxon>Ecdysozoa</taxon>
        <taxon>Arthropoda</taxon>
        <taxon>Hexapoda</taxon>
        <taxon>Insecta</taxon>
        <taxon>Pterygota</taxon>
        <taxon>Neoptera</taxon>
        <taxon>Endopterygota</taxon>
        <taxon>Diptera</taxon>
        <taxon>Brachycera</taxon>
        <taxon>Muscomorpha</taxon>
        <taxon>Ephydroidea</taxon>
        <taxon>Drosophilidae</taxon>
        <taxon>Drosophila</taxon>
        <taxon>Sophophora</taxon>
    </lineage>
</organism>
<evidence type="ECO:0000256" key="2">
    <source>
        <dbReference type="SAM" id="Phobius"/>
    </source>
</evidence>
<dbReference type="RefSeq" id="XP_017035591.2">
    <property type="nucleotide sequence ID" value="XM_017180102.3"/>
</dbReference>
<evidence type="ECO:0000313" key="4">
    <source>
        <dbReference type="RefSeq" id="XP_017035591.2"/>
    </source>
</evidence>
<dbReference type="Proteomes" id="UP001652661">
    <property type="component" value="Chromosome 3R"/>
</dbReference>
<feature type="transmembrane region" description="Helical" evidence="2">
    <location>
        <begin position="48"/>
        <end position="70"/>
    </location>
</feature>